<dbReference type="InterPro" id="IPR036527">
    <property type="entry name" value="SCP2_sterol-bd_dom_sf"/>
</dbReference>
<evidence type="ECO:0000259" key="6">
    <source>
        <dbReference type="Pfam" id="PF00753"/>
    </source>
</evidence>
<dbReference type="Pfam" id="PF00753">
    <property type="entry name" value="Lactamase_B"/>
    <property type="match status" value="1"/>
</dbReference>
<dbReference type="EMBL" id="FWXY01000015">
    <property type="protein sequence ID" value="SMC92653.1"/>
    <property type="molecule type" value="Genomic_DNA"/>
</dbReference>
<dbReference type="AlphaFoldDB" id="A0A1W2D5A5"/>
<dbReference type="InterPro" id="IPR036866">
    <property type="entry name" value="RibonucZ/Hydroxyglut_hydro"/>
</dbReference>
<dbReference type="InterPro" id="IPR001279">
    <property type="entry name" value="Metallo-B-lactamas"/>
</dbReference>
<feature type="domain" description="Alkyl sulfatase dimerisation" evidence="7">
    <location>
        <begin position="346"/>
        <end position="481"/>
    </location>
</feature>
<dbReference type="GO" id="GO:0018741">
    <property type="term" value="F:linear primary-alkylsulfatase activity"/>
    <property type="evidence" value="ECO:0007669"/>
    <property type="project" value="InterPro"/>
</dbReference>
<keyword evidence="10" id="KW-1185">Reference proteome</keyword>
<dbReference type="Proteomes" id="UP000192418">
    <property type="component" value="Unassembled WGS sequence"/>
</dbReference>
<dbReference type="InterPro" id="IPR052195">
    <property type="entry name" value="Bact_Alkyl/Aryl-Sulfatase"/>
</dbReference>
<dbReference type="SUPFAM" id="SSF55718">
    <property type="entry name" value="SCP-like"/>
    <property type="match status" value="1"/>
</dbReference>
<feature type="domain" description="Alkyl sulfatase C-terminal" evidence="8">
    <location>
        <begin position="497"/>
        <end position="606"/>
    </location>
</feature>
<evidence type="ECO:0000256" key="1">
    <source>
        <dbReference type="ARBA" id="ARBA00022723"/>
    </source>
</evidence>
<dbReference type="PANTHER" id="PTHR43223:SF2">
    <property type="entry name" value="METALLO-BETA-LACTAMASE DOMAIN-CONTAINING PROTEIN"/>
    <property type="match status" value="1"/>
</dbReference>
<dbReference type="RefSeq" id="WP_084070058.1">
    <property type="nucleotide sequence ID" value="NZ_FWXY01000015.1"/>
</dbReference>
<dbReference type="SUPFAM" id="SSF56281">
    <property type="entry name" value="Metallo-hydrolase/oxidoreductase"/>
    <property type="match status" value="1"/>
</dbReference>
<organism evidence="9 10">
    <name type="scientific">Desulfocicer vacuolatum DSM 3385</name>
    <dbReference type="NCBI Taxonomy" id="1121400"/>
    <lineage>
        <taxon>Bacteria</taxon>
        <taxon>Pseudomonadati</taxon>
        <taxon>Thermodesulfobacteriota</taxon>
        <taxon>Desulfobacteria</taxon>
        <taxon>Desulfobacterales</taxon>
        <taxon>Desulfobacteraceae</taxon>
        <taxon>Desulfocicer</taxon>
    </lineage>
</organism>
<dbReference type="GO" id="GO:0046872">
    <property type="term" value="F:metal ion binding"/>
    <property type="evidence" value="ECO:0007669"/>
    <property type="project" value="UniProtKB-KW"/>
</dbReference>
<dbReference type="InterPro" id="IPR029228">
    <property type="entry name" value="Alkyl_sulf_dimr"/>
</dbReference>
<dbReference type="Gene3D" id="3.60.15.30">
    <property type="entry name" value="Metallo-beta-lactamase domain"/>
    <property type="match status" value="1"/>
</dbReference>
<dbReference type="Gene3D" id="1.25.40.880">
    <property type="entry name" value="Alkyl sulfatase, dimerisation domain"/>
    <property type="match status" value="1"/>
</dbReference>
<evidence type="ECO:0000313" key="10">
    <source>
        <dbReference type="Proteomes" id="UP000192418"/>
    </source>
</evidence>
<evidence type="ECO:0000256" key="5">
    <source>
        <dbReference type="SAM" id="SignalP"/>
    </source>
</evidence>
<dbReference type="Pfam" id="PF14864">
    <property type="entry name" value="Alkyl_sulf_C"/>
    <property type="match status" value="1"/>
</dbReference>
<keyword evidence="5" id="KW-0732">Signal</keyword>
<evidence type="ECO:0000259" key="7">
    <source>
        <dbReference type="Pfam" id="PF14863"/>
    </source>
</evidence>
<name>A0A1W2D5A5_9BACT</name>
<feature type="domain" description="Metallo-beta-lactamase" evidence="6">
    <location>
        <begin position="95"/>
        <end position="262"/>
    </location>
</feature>
<dbReference type="PANTHER" id="PTHR43223">
    <property type="entry name" value="ALKYL/ARYL-SULFATASE"/>
    <property type="match status" value="1"/>
</dbReference>
<dbReference type="GO" id="GO:0046983">
    <property type="term" value="F:protein dimerization activity"/>
    <property type="evidence" value="ECO:0007669"/>
    <property type="project" value="InterPro"/>
</dbReference>
<keyword evidence="2" id="KW-0378">Hydrolase</keyword>
<dbReference type="STRING" id="1121400.SAMN02746065_11585"/>
<evidence type="ECO:0000313" key="9">
    <source>
        <dbReference type="EMBL" id="SMC92653.1"/>
    </source>
</evidence>
<dbReference type="GO" id="GO:0018909">
    <property type="term" value="P:dodecyl sulfate metabolic process"/>
    <property type="evidence" value="ECO:0007669"/>
    <property type="project" value="InterPro"/>
</dbReference>
<feature type="chain" id="PRO_5012642054" evidence="5">
    <location>
        <begin position="29"/>
        <end position="606"/>
    </location>
</feature>
<dbReference type="InterPro" id="IPR029229">
    <property type="entry name" value="Alkyl_sulf_C"/>
</dbReference>
<keyword evidence="1" id="KW-0479">Metal-binding</keyword>
<dbReference type="InterPro" id="IPR044097">
    <property type="entry name" value="Bds1/SdsA1_MBL-fold"/>
</dbReference>
<evidence type="ECO:0000256" key="3">
    <source>
        <dbReference type="ARBA" id="ARBA00022833"/>
    </source>
</evidence>
<dbReference type="CDD" id="cd07710">
    <property type="entry name" value="arylsulfatase_Sdsa1-like_MBL-fold"/>
    <property type="match status" value="1"/>
</dbReference>
<dbReference type="Gene3D" id="3.30.1050.10">
    <property type="entry name" value="SCP2 sterol-binding domain"/>
    <property type="match status" value="1"/>
</dbReference>
<protein>
    <submittedName>
        <fullName evidence="9">Alkyl sulfatase BDS1, metallo-beta-lactamase superfamily</fullName>
    </submittedName>
</protein>
<evidence type="ECO:0000256" key="2">
    <source>
        <dbReference type="ARBA" id="ARBA00022801"/>
    </source>
</evidence>
<sequence length="606" mass="68085">MIGKKRMYKLFAAMVLALCCISTPYSFASQKSDGLKHRFNDPALNNAMGADVTLGEASNGALVNQTAIDNAKAVKYQTTEIFELYDGVYIMPDQVVNSAFIIAPEGVIVWETGENLGDGKHYREEIRKITDKPIKAVIYSHSHYTQGTSALIQGESDVMIIGHPNLNENMKTSGLGSYFPELEPLQLARAMQQVNMFLPKEGPDAKYGLYLELNERGFVPVNTPVKNGQILNVAGIDLQFFTEGGSDTDDCTTVWIPSKKLVLNNLVWPFMPNIATPRGSKFRDPRIWVKGLSVMRDLEPEFLVNQHAVALKGKEKIRQLVTDYMDFLNLILDQTLRGILKGLGPEELRDFVVVPPHLQVHPWLFESYGIQSWISPYIMNYALGWWDGDAATLFKLPPKNIAERLVPALGGRDKVVRLAKDAQQKKEYAWSLELLNYLLRISADDADALALKANIMSTMAYSSTSSIARSYLLTQARSIRKEGPAPVIIPPTKEQIASSPDKFVDYYRVRLDPIKAQNTDKVLAFDFTENNEKVFALHIRKGVCEYIPDVNEYYRPADITLSLGRQSWAKLYLNEMKLQELVAENEIKIKGGISEATTLLNLFDLF</sequence>
<reference evidence="9 10" key="1">
    <citation type="submission" date="2017-04" db="EMBL/GenBank/DDBJ databases">
        <authorList>
            <person name="Afonso C.L."/>
            <person name="Miller P.J."/>
            <person name="Scott M.A."/>
            <person name="Spackman E."/>
            <person name="Goraichik I."/>
            <person name="Dimitrov K.M."/>
            <person name="Suarez D.L."/>
            <person name="Swayne D.E."/>
        </authorList>
    </citation>
    <scope>NUCLEOTIDE SEQUENCE [LARGE SCALE GENOMIC DNA]</scope>
    <source>
        <strain evidence="9 10">DSM 3385</strain>
    </source>
</reference>
<dbReference type="InterPro" id="IPR038536">
    <property type="entry name" value="Alkyl/aryl-sulf_dimr_sf"/>
</dbReference>
<accession>A0A1W2D5A5</accession>
<evidence type="ECO:0000259" key="8">
    <source>
        <dbReference type="Pfam" id="PF14864"/>
    </source>
</evidence>
<dbReference type="OrthoDB" id="9815874at2"/>
<keyword evidence="3" id="KW-0862">Zinc</keyword>
<dbReference type="Pfam" id="PF14863">
    <property type="entry name" value="Alkyl_sulf_dimr"/>
    <property type="match status" value="1"/>
</dbReference>
<gene>
    <name evidence="9" type="ORF">SAMN02746065_11585</name>
</gene>
<evidence type="ECO:0000256" key="4">
    <source>
        <dbReference type="ARBA" id="ARBA00033751"/>
    </source>
</evidence>
<comment type="similarity">
    <text evidence="4">Belongs to the metallo-beta-lactamase superfamily. Type III sulfatase family.</text>
</comment>
<feature type="signal peptide" evidence="5">
    <location>
        <begin position="1"/>
        <end position="28"/>
    </location>
</feature>
<proteinExistence type="inferred from homology"/>